<proteinExistence type="predicted"/>
<dbReference type="GO" id="GO:0005737">
    <property type="term" value="C:cytoplasm"/>
    <property type="evidence" value="ECO:0007669"/>
    <property type="project" value="TreeGrafter"/>
</dbReference>
<evidence type="ECO:0000256" key="4">
    <source>
        <dbReference type="ARBA" id="ARBA00023004"/>
    </source>
</evidence>
<evidence type="ECO:0000256" key="3">
    <source>
        <dbReference type="ARBA" id="ARBA00023002"/>
    </source>
</evidence>
<feature type="binding site" evidence="5">
    <location>
        <position position="315"/>
    </location>
    <ligand>
        <name>Fe cation</name>
        <dbReference type="ChEBI" id="CHEBI:24875"/>
        <note>catalytic</note>
    </ligand>
</feature>
<dbReference type="InterPro" id="IPR005123">
    <property type="entry name" value="Oxoglu/Fe-dep_dioxygenase_dom"/>
</dbReference>
<keyword evidence="2" id="KW-0223">Dioxygenase</keyword>
<dbReference type="GO" id="GO:0035513">
    <property type="term" value="P:oxidative RNA demethylation"/>
    <property type="evidence" value="ECO:0007669"/>
    <property type="project" value="TreeGrafter"/>
</dbReference>
<dbReference type="PANTHER" id="PTHR16557">
    <property type="entry name" value="ALKYLATED DNA REPAIR PROTEIN ALKB-RELATED"/>
    <property type="match status" value="1"/>
</dbReference>
<dbReference type="PROSITE" id="PS51471">
    <property type="entry name" value="FE2OG_OXY"/>
    <property type="match status" value="1"/>
</dbReference>
<keyword evidence="1 5" id="KW-0479">Metal-binding</keyword>
<dbReference type="GO" id="GO:0008198">
    <property type="term" value="F:ferrous iron binding"/>
    <property type="evidence" value="ECO:0007669"/>
    <property type="project" value="TreeGrafter"/>
</dbReference>
<dbReference type="eggNOG" id="KOG2731">
    <property type="taxonomic scope" value="Eukaryota"/>
</dbReference>
<dbReference type="Gene3D" id="2.60.120.590">
    <property type="entry name" value="Alpha-ketoglutarate-dependent dioxygenase AlkB-like"/>
    <property type="match status" value="1"/>
</dbReference>
<dbReference type="STRING" id="312017.Q22MH4"/>
<feature type="binding site" evidence="5">
    <location>
        <position position="259"/>
    </location>
    <ligand>
        <name>Fe cation</name>
        <dbReference type="ChEBI" id="CHEBI:24875"/>
        <note>catalytic</note>
    </ligand>
</feature>
<dbReference type="InterPro" id="IPR027450">
    <property type="entry name" value="AlkB-like"/>
</dbReference>
<evidence type="ECO:0000256" key="2">
    <source>
        <dbReference type="ARBA" id="ARBA00022964"/>
    </source>
</evidence>
<dbReference type="RefSeq" id="XP_977046.1">
    <property type="nucleotide sequence ID" value="XM_971953.1"/>
</dbReference>
<gene>
    <name evidence="8" type="ORF">TTHERM_00035460</name>
</gene>
<dbReference type="OrthoDB" id="6614653at2759"/>
<dbReference type="Pfam" id="PF13532">
    <property type="entry name" value="2OG-FeII_Oxy_2"/>
    <property type="match status" value="1"/>
</dbReference>
<dbReference type="SMR" id="Q22MH4"/>
<dbReference type="KEGG" id="tet:TTHERM_00035460"/>
<evidence type="ECO:0000256" key="6">
    <source>
        <dbReference type="SAM" id="MobiDB-lite"/>
    </source>
</evidence>
<feature type="domain" description="Fe2OG dioxygenase" evidence="7">
    <location>
        <begin position="241"/>
        <end position="380"/>
    </location>
</feature>
<dbReference type="GO" id="GO:0035516">
    <property type="term" value="F:broad specificity oxidative DNA demethylase activity"/>
    <property type="evidence" value="ECO:0007669"/>
    <property type="project" value="TreeGrafter"/>
</dbReference>
<sequence>MEDKSIYLPDNVQMDKMNNFKLLEKKYRFYQGVKTDFSGVIDFNDPKVDLAKHNITQIEMKGFRAYKLGFPSGVYVIKNALSIQKQLEVVIQCMNTYVKRPYRTNLFIYEDNPDWKQTYDPSKTKEGKKEDEGMEPEKTEEAKIEQEESKKEDLDTSKTDSMYSTKSKTSKEYSLDKFLTNDYKKFHFNKKIRWSNVGAQYDWDNRLYPSFTTPMPDIINELAEFAKNVVSDEITDVYDYEPEAVIVNYYDKKNYMSGHLDDGEKDQKSPIFSFTFGCSCIFLMGDRTKDFTPLPLRLDAGDLMIMSGYSRNCYHGVPRIFPGSFPKEEFEKYVRELYPHLYDNEEINKNKDLKFFENNYRHAINYLQDSRINLNFRQVEKKVQQNHENQQYLQEQQQKQQQQ</sequence>
<keyword evidence="3" id="KW-0560">Oxidoreductase</keyword>
<name>Q22MH4_TETTS</name>
<dbReference type="SUPFAM" id="SSF51197">
    <property type="entry name" value="Clavaminate synthase-like"/>
    <property type="match status" value="1"/>
</dbReference>
<dbReference type="HOGENOM" id="CLU_029471_2_0_1"/>
<dbReference type="PANTHER" id="PTHR16557:SF11">
    <property type="entry name" value="ALPHA-KETOGLUTARATE-DEPENDENT DIOXYGENASE ALKB"/>
    <property type="match status" value="1"/>
</dbReference>
<dbReference type="InParanoid" id="Q22MH4"/>
<dbReference type="GeneID" id="7847245"/>
<organism evidence="8 9">
    <name type="scientific">Tetrahymena thermophila (strain SB210)</name>
    <dbReference type="NCBI Taxonomy" id="312017"/>
    <lineage>
        <taxon>Eukaryota</taxon>
        <taxon>Sar</taxon>
        <taxon>Alveolata</taxon>
        <taxon>Ciliophora</taxon>
        <taxon>Intramacronucleata</taxon>
        <taxon>Oligohymenophorea</taxon>
        <taxon>Hymenostomatida</taxon>
        <taxon>Tetrahymenina</taxon>
        <taxon>Tetrahymenidae</taxon>
        <taxon>Tetrahymena</taxon>
    </lineage>
</organism>
<feature type="region of interest" description="Disordered" evidence="6">
    <location>
        <begin position="118"/>
        <end position="163"/>
    </location>
</feature>
<reference evidence="9" key="1">
    <citation type="journal article" date="2006" name="PLoS Biol.">
        <title>Macronuclear genome sequence of the ciliate Tetrahymena thermophila, a model eukaryote.</title>
        <authorList>
            <person name="Eisen J.A."/>
            <person name="Coyne R.S."/>
            <person name="Wu M."/>
            <person name="Wu D."/>
            <person name="Thiagarajan M."/>
            <person name="Wortman J.R."/>
            <person name="Badger J.H."/>
            <person name="Ren Q."/>
            <person name="Amedeo P."/>
            <person name="Jones K.M."/>
            <person name="Tallon L.J."/>
            <person name="Delcher A.L."/>
            <person name="Salzberg S.L."/>
            <person name="Silva J.C."/>
            <person name="Haas B.J."/>
            <person name="Majoros W.H."/>
            <person name="Farzad M."/>
            <person name="Carlton J.M."/>
            <person name="Smith R.K. Jr."/>
            <person name="Garg J."/>
            <person name="Pearlman R.E."/>
            <person name="Karrer K.M."/>
            <person name="Sun L."/>
            <person name="Manning G."/>
            <person name="Elde N.C."/>
            <person name="Turkewitz A.P."/>
            <person name="Asai D.J."/>
            <person name="Wilkes D.E."/>
            <person name="Wang Y."/>
            <person name="Cai H."/>
            <person name="Collins K."/>
            <person name="Stewart B.A."/>
            <person name="Lee S.R."/>
            <person name="Wilamowska K."/>
            <person name="Weinberg Z."/>
            <person name="Ruzzo W.L."/>
            <person name="Wloga D."/>
            <person name="Gaertig J."/>
            <person name="Frankel J."/>
            <person name="Tsao C.-C."/>
            <person name="Gorovsky M.A."/>
            <person name="Keeling P.J."/>
            <person name="Waller R.F."/>
            <person name="Patron N.J."/>
            <person name="Cherry J.M."/>
            <person name="Stover N.A."/>
            <person name="Krieger C.J."/>
            <person name="del Toro C."/>
            <person name="Ryder H.F."/>
            <person name="Williamson S.C."/>
            <person name="Barbeau R.A."/>
            <person name="Hamilton E.P."/>
            <person name="Orias E."/>
        </authorList>
    </citation>
    <scope>NUCLEOTIDE SEQUENCE [LARGE SCALE GENOMIC DNA]</scope>
    <source>
        <strain evidence="9">SB210</strain>
    </source>
</reference>
<dbReference type="AlphaFoldDB" id="Q22MH4"/>
<keyword evidence="4 5" id="KW-0408">Iron</keyword>
<dbReference type="GO" id="GO:0035515">
    <property type="term" value="F:oxidative RNA demethylase activity"/>
    <property type="evidence" value="ECO:0007669"/>
    <property type="project" value="TreeGrafter"/>
</dbReference>
<dbReference type="InterPro" id="IPR004574">
    <property type="entry name" value="Alkb"/>
</dbReference>
<feature type="binding site" evidence="5">
    <location>
        <position position="261"/>
    </location>
    <ligand>
        <name>Fe cation</name>
        <dbReference type="ChEBI" id="CHEBI:24875"/>
        <note>catalytic</note>
    </ligand>
</feature>
<evidence type="ECO:0000259" key="7">
    <source>
        <dbReference type="PROSITE" id="PS51471"/>
    </source>
</evidence>
<dbReference type="OMA" id="FENDYLH"/>
<evidence type="ECO:0000256" key="5">
    <source>
        <dbReference type="PIRSR" id="PIRSR604574-2"/>
    </source>
</evidence>
<comment type="cofactor">
    <cofactor evidence="5">
        <name>Fe(2+)</name>
        <dbReference type="ChEBI" id="CHEBI:29033"/>
    </cofactor>
    <text evidence="5">Binds 1 Fe(2+) ion per subunit.</text>
</comment>
<accession>Q22MH4</accession>
<evidence type="ECO:0000256" key="1">
    <source>
        <dbReference type="ARBA" id="ARBA00022723"/>
    </source>
</evidence>
<evidence type="ECO:0000313" key="8">
    <source>
        <dbReference type="EMBL" id="EAR86551.1"/>
    </source>
</evidence>
<evidence type="ECO:0000313" key="9">
    <source>
        <dbReference type="Proteomes" id="UP000009168"/>
    </source>
</evidence>
<keyword evidence="9" id="KW-1185">Reference proteome</keyword>
<dbReference type="EMBL" id="GG662720">
    <property type="protein sequence ID" value="EAR86551.1"/>
    <property type="molecule type" value="Genomic_DNA"/>
</dbReference>
<dbReference type="InterPro" id="IPR037151">
    <property type="entry name" value="AlkB-like_sf"/>
</dbReference>
<dbReference type="Proteomes" id="UP000009168">
    <property type="component" value="Unassembled WGS sequence"/>
</dbReference>
<protein>
    <submittedName>
        <fullName evidence="8">2OG-Fe(II) oxygenase family protein</fullName>
    </submittedName>
</protein>
<feature type="compositionally biased region" description="Basic and acidic residues" evidence="6">
    <location>
        <begin position="122"/>
        <end position="158"/>
    </location>
</feature>